<feature type="compositionally biased region" description="Polar residues" evidence="1">
    <location>
        <begin position="35"/>
        <end position="58"/>
    </location>
</feature>
<proteinExistence type="predicted"/>
<name>A0A842HT60_9SPHN</name>
<comment type="caution">
    <text evidence="2">The sequence shown here is derived from an EMBL/GenBank/DDBJ whole genome shotgun (WGS) entry which is preliminary data.</text>
</comment>
<accession>A0A842HT60</accession>
<organism evidence="2 3">
    <name type="scientific">Parasphingopyxis marina</name>
    <dbReference type="NCBI Taxonomy" id="2761622"/>
    <lineage>
        <taxon>Bacteria</taxon>
        <taxon>Pseudomonadati</taxon>
        <taxon>Pseudomonadota</taxon>
        <taxon>Alphaproteobacteria</taxon>
        <taxon>Sphingomonadales</taxon>
        <taxon>Sphingomonadaceae</taxon>
        <taxon>Parasphingopyxis</taxon>
    </lineage>
</organism>
<dbReference type="EMBL" id="JACJVJ010000001">
    <property type="protein sequence ID" value="MBC2777068.1"/>
    <property type="molecule type" value="Genomic_DNA"/>
</dbReference>
<evidence type="ECO:0008006" key="4">
    <source>
        <dbReference type="Google" id="ProtNLM"/>
    </source>
</evidence>
<dbReference type="AlphaFoldDB" id="A0A842HT60"/>
<dbReference type="Proteomes" id="UP000564378">
    <property type="component" value="Unassembled WGS sequence"/>
</dbReference>
<sequence>MAKQKKEELSEQELDQVKGGALLLPAVQAAREAARSTTPTVKTNTQLKTFASPDDQTN</sequence>
<dbReference type="RefSeq" id="WP_185800300.1">
    <property type="nucleotide sequence ID" value="NZ_JACJVJ010000001.1"/>
</dbReference>
<keyword evidence="3" id="KW-1185">Reference proteome</keyword>
<evidence type="ECO:0000256" key="1">
    <source>
        <dbReference type="SAM" id="MobiDB-lite"/>
    </source>
</evidence>
<evidence type="ECO:0000313" key="2">
    <source>
        <dbReference type="EMBL" id="MBC2777068.1"/>
    </source>
</evidence>
<protein>
    <recommendedName>
        <fullName evidence="4">Bacteriocin</fullName>
    </recommendedName>
</protein>
<feature type="region of interest" description="Disordered" evidence="1">
    <location>
        <begin position="34"/>
        <end position="58"/>
    </location>
</feature>
<evidence type="ECO:0000313" key="3">
    <source>
        <dbReference type="Proteomes" id="UP000564378"/>
    </source>
</evidence>
<gene>
    <name evidence="2" type="ORF">H6P80_05470</name>
</gene>
<reference evidence="2 3" key="1">
    <citation type="submission" date="2020-08" db="EMBL/GenBank/DDBJ databases">
        <title>Draft genome sequence of Parasphingopyxis sp. GrpM-11.</title>
        <authorList>
            <person name="Oh J."/>
            <person name="Roh D.-H."/>
        </authorList>
    </citation>
    <scope>NUCLEOTIDE SEQUENCE [LARGE SCALE GENOMIC DNA]</scope>
    <source>
        <strain evidence="2 3">GrpM-11</strain>
    </source>
</reference>